<comment type="similarity">
    <text evidence="1 7">Belongs to the endoribonuclease YbeY family.</text>
</comment>
<comment type="subcellular location">
    <subcellularLocation>
        <location evidence="7">Cytoplasm</location>
    </subcellularLocation>
</comment>
<organism evidence="8 9">
    <name type="scientific">Namhaeicola litoreus</name>
    <dbReference type="NCBI Taxonomy" id="1052145"/>
    <lineage>
        <taxon>Bacteria</taxon>
        <taxon>Pseudomonadati</taxon>
        <taxon>Bacteroidota</taxon>
        <taxon>Flavobacteriia</taxon>
        <taxon>Flavobacteriales</taxon>
        <taxon>Flavobacteriaceae</taxon>
        <taxon>Namhaeicola</taxon>
    </lineage>
</organism>
<feature type="binding site" evidence="7">
    <location>
        <position position="105"/>
    </location>
    <ligand>
        <name>Zn(2+)</name>
        <dbReference type="ChEBI" id="CHEBI:29105"/>
        <note>catalytic</note>
    </ligand>
</feature>
<dbReference type="HAMAP" id="MF_00009">
    <property type="entry name" value="Endoribonucl_YbeY"/>
    <property type="match status" value="1"/>
</dbReference>
<keyword evidence="2 7" id="KW-0540">Nuclease</keyword>
<feature type="binding site" evidence="7">
    <location>
        <position position="115"/>
    </location>
    <ligand>
        <name>Zn(2+)</name>
        <dbReference type="ChEBI" id="CHEBI:29105"/>
        <note>catalytic</note>
    </ligand>
</feature>
<keyword evidence="7" id="KW-0963">Cytoplasm</keyword>
<evidence type="ECO:0000256" key="6">
    <source>
        <dbReference type="ARBA" id="ARBA00022833"/>
    </source>
</evidence>
<evidence type="ECO:0000256" key="4">
    <source>
        <dbReference type="ARBA" id="ARBA00022759"/>
    </source>
</evidence>
<dbReference type="SUPFAM" id="SSF55486">
    <property type="entry name" value="Metalloproteases ('zincins'), catalytic domain"/>
    <property type="match status" value="1"/>
</dbReference>
<evidence type="ECO:0000256" key="5">
    <source>
        <dbReference type="ARBA" id="ARBA00022801"/>
    </source>
</evidence>
<dbReference type="Gene3D" id="3.40.390.30">
    <property type="entry name" value="Metalloproteases ('zincins'), catalytic domain"/>
    <property type="match status" value="1"/>
</dbReference>
<name>A0ABW3Y2Q5_9FLAO</name>
<sequence>MIRFFEEGNIRLTNKRLIKNWLTSCVESEGKYLQDINFVFCNDDELLDKNIKYLKHNTLTDVITFDYSENDLISGEVYISVDRIQENASLLNVKFSDELNRVMIHGVLHLLGYTDKTKLEKVEMRKKEDDYLALRNF</sequence>
<reference evidence="9" key="1">
    <citation type="journal article" date="2019" name="Int. J. Syst. Evol. Microbiol.">
        <title>The Global Catalogue of Microorganisms (GCM) 10K type strain sequencing project: providing services to taxonomists for standard genome sequencing and annotation.</title>
        <authorList>
            <consortium name="The Broad Institute Genomics Platform"/>
            <consortium name="The Broad Institute Genome Sequencing Center for Infectious Disease"/>
            <person name="Wu L."/>
            <person name="Ma J."/>
        </authorList>
    </citation>
    <scope>NUCLEOTIDE SEQUENCE [LARGE SCALE GENOMIC DNA]</scope>
    <source>
        <strain evidence="9">CCUG 61485</strain>
    </source>
</reference>
<dbReference type="Pfam" id="PF02130">
    <property type="entry name" value="YbeY"/>
    <property type="match status" value="1"/>
</dbReference>
<accession>A0ABW3Y2Q5</accession>
<keyword evidence="3 7" id="KW-0479">Metal-binding</keyword>
<dbReference type="PROSITE" id="PS01306">
    <property type="entry name" value="UPF0054"/>
    <property type="match status" value="1"/>
</dbReference>
<proteinExistence type="inferred from homology"/>
<comment type="function">
    <text evidence="7">Single strand-specific metallo-endoribonuclease involved in late-stage 70S ribosome quality control and in maturation of the 3' terminus of the 16S rRNA.</text>
</comment>
<gene>
    <name evidence="7 8" type="primary">ybeY</name>
    <name evidence="8" type="ORF">ACFQ39_05280</name>
</gene>
<dbReference type="PANTHER" id="PTHR46986">
    <property type="entry name" value="ENDORIBONUCLEASE YBEY, CHLOROPLASTIC"/>
    <property type="match status" value="1"/>
</dbReference>
<evidence type="ECO:0000313" key="8">
    <source>
        <dbReference type="EMBL" id="MFD1315019.1"/>
    </source>
</evidence>
<evidence type="ECO:0000256" key="3">
    <source>
        <dbReference type="ARBA" id="ARBA00022723"/>
    </source>
</evidence>
<keyword evidence="9" id="KW-1185">Reference proteome</keyword>
<dbReference type="RefSeq" id="WP_377176943.1">
    <property type="nucleotide sequence ID" value="NZ_JBHTMY010000002.1"/>
</dbReference>
<dbReference type="EMBL" id="JBHTMY010000002">
    <property type="protein sequence ID" value="MFD1315019.1"/>
    <property type="molecule type" value="Genomic_DNA"/>
</dbReference>
<keyword evidence="6 7" id="KW-0862">Zinc</keyword>
<keyword evidence="7" id="KW-0698">rRNA processing</keyword>
<dbReference type="NCBIfam" id="TIGR00043">
    <property type="entry name" value="rRNA maturation RNase YbeY"/>
    <property type="match status" value="1"/>
</dbReference>
<evidence type="ECO:0000256" key="2">
    <source>
        <dbReference type="ARBA" id="ARBA00022722"/>
    </source>
</evidence>
<evidence type="ECO:0000313" key="9">
    <source>
        <dbReference type="Proteomes" id="UP001597201"/>
    </source>
</evidence>
<dbReference type="PANTHER" id="PTHR46986:SF1">
    <property type="entry name" value="ENDORIBONUCLEASE YBEY, CHLOROPLASTIC"/>
    <property type="match status" value="1"/>
</dbReference>
<dbReference type="InterPro" id="IPR002036">
    <property type="entry name" value="YbeY"/>
</dbReference>
<dbReference type="EC" id="3.1.-.-" evidence="7"/>
<comment type="cofactor">
    <cofactor evidence="7">
        <name>Zn(2+)</name>
        <dbReference type="ChEBI" id="CHEBI:29105"/>
    </cofactor>
    <text evidence="7">Binds 1 zinc ion.</text>
</comment>
<dbReference type="InterPro" id="IPR020549">
    <property type="entry name" value="YbeY_CS"/>
</dbReference>
<dbReference type="InterPro" id="IPR023091">
    <property type="entry name" value="MetalPrtase_cat_dom_sf_prd"/>
</dbReference>
<comment type="caution">
    <text evidence="8">The sequence shown here is derived from an EMBL/GenBank/DDBJ whole genome shotgun (WGS) entry which is preliminary data.</text>
</comment>
<protein>
    <recommendedName>
        <fullName evidence="7">Endoribonuclease YbeY</fullName>
        <ecNumber evidence="7">3.1.-.-</ecNumber>
    </recommendedName>
</protein>
<evidence type="ECO:0000256" key="7">
    <source>
        <dbReference type="HAMAP-Rule" id="MF_00009"/>
    </source>
</evidence>
<keyword evidence="5 7" id="KW-0378">Hydrolase</keyword>
<feature type="binding site" evidence="7">
    <location>
        <position position="109"/>
    </location>
    <ligand>
        <name>Zn(2+)</name>
        <dbReference type="ChEBI" id="CHEBI:29105"/>
        <note>catalytic</note>
    </ligand>
</feature>
<keyword evidence="4 7" id="KW-0255">Endonuclease</keyword>
<dbReference type="Proteomes" id="UP001597201">
    <property type="component" value="Unassembled WGS sequence"/>
</dbReference>
<evidence type="ECO:0000256" key="1">
    <source>
        <dbReference type="ARBA" id="ARBA00010875"/>
    </source>
</evidence>
<keyword evidence="7" id="KW-0690">Ribosome biogenesis</keyword>